<dbReference type="RefSeq" id="WP_408179273.1">
    <property type="nucleotide sequence ID" value="NZ_JAQQEZ010000020.1"/>
</dbReference>
<proteinExistence type="predicted"/>
<feature type="signal peptide" evidence="1">
    <location>
        <begin position="1"/>
        <end position="26"/>
    </location>
</feature>
<accession>A0ABW9AX39</accession>
<sequence>MTNISKFGRLCSVALAALACSSAISAEAFIFDNPFLVAMHSGNSIYGYYDSRDERFSCSFLFSGIGKIKKINEGFSNQIDIETYSFDFQRTSFAYKDRDKLFDVSGDLFIRSGKWVIRTKKPQGACNGIGADFGKAPDDPAVTQFSVEKQIDVIGIGIANKKTFFYRKPGAGKENRFLLRGDIALIISKHGDYTYVRFANPNTVSSSRDPVITGWIRSADLKNPLPPLGR</sequence>
<comment type="caution">
    <text evidence="2">The sequence shown here is derived from an EMBL/GenBank/DDBJ whole genome shotgun (WGS) entry which is preliminary data.</text>
</comment>
<dbReference type="EMBL" id="JAQQEZ010000020">
    <property type="protein sequence ID" value="MFM0004429.1"/>
    <property type="molecule type" value="Genomic_DNA"/>
</dbReference>
<feature type="chain" id="PRO_5045617242" evidence="1">
    <location>
        <begin position="27"/>
        <end position="230"/>
    </location>
</feature>
<gene>
    <name evidence="2" type="ORF">PQR57_25815</name>
</gene>
<protein>
    <submittedName>
        <fullName evidence="2">Uncharacterized protein</fullName>
    </submittedName>
</protein>
<reference evidence="2 3" key="1">
    <citation type="journal article" date="2024" name="Chem. Sci.">
        <title>Discovery of megapolipeptins by genome mining of a Burkholderiales bacteria collection.</title>
        <authorList>
            <person name="Paulo B.S."/>
            <person name="Recchia M.J.J."/>
            <person name="Lee S."/>
            <person name="Fergusson C.H."/>
            <person name="Romanowski S.B."/>
            <person name="Hernandez A."/>
            <person name="Krull N."/>
            <person name="Liu D.Y."/>
            <person name="Cavanagh H."/>
            <person name="Bos A."/>
            <person name="Gray C.A."/>
            <person name="Murphy B.T."/>
            <person name="Linington R.G."/>
            <person name="Eustaquio A.S."/>
        </authorList>
    </citation>
    <scope>NUCLEOTIDE SEQUENCE [LARGE SCALE GENOMIC DNA]</scope>
    <source>
        <strain evidence="2 3">RL17-350-BIC-A</strain>
    </source>
</reference>
<organism evidence="2 3">
    <name type="scientific">Paraburkholderia dipogonis</name>
    <dbReference type="NCBI Taxonomy" id="1211383"/>
    <lineage>
        <taxon>Bacteria</taxon>
        <taxon>Pseudomonadati</taxon>
        <taxon>Pseudomonadota</taxon>
        <taxon>Betaproteobacteria</taxon>
        <taxon>Burkholderiales</taxon>
        <taxon>Burkholderiaceae</taxon>
        <taxon>Paraburkholderia</taxon>
    </lineage>
</organism>
<evidence type="ECO:0000313" key="2">
    <source>
        <dbReference type="EMBL" id="MFM0004429.1"/>
    </source>
</evidence>
<keyword evidence="1" id="KW-0732">Signal</keyword>
<name>A0ABW9AX39_9BURK</name>
<dbReference type="PROSITE" id="PS51257">
    <property type="entry name" value="PROKAR_LIPOPROTEIN"/>
    <property type="match status" value="1"/>
</dbReference>
<evidence type="ECO:0000313" key="3">
    <source>
        <dbReference type="Proteomes" id="UP001629230"/>
    </source>
</evidence>
<dbReference type="Proteomes" id="UP001629230">
    <property type="component" value="Unassembled WGS sequence"/>
</dbReference>
<keyword evidence="3" id="KW-1185">Reference proteome</keyword>
<evidence type="ECO:0000256" key="1">
    <source>
        <dbReference type="SAM" id="SignalP"/>
    </source>
</evidence>